<keyword evidence="1" id="KW-1133">Transmembrane helix</keyword>
<keyword evidence="1" id="KW-0812">Transmembrane</keyword>
<dbReference type="EMBL" id="BDIP01003306">
    <property type="protein sequence ID" value="GCA63374.1"/>
    <property type="molecule type" value="Genomic_DNA"/>
</dbReference>
<dbReference type="AlphaFoldDB" id="A0A391NNZ6"/>
<evidence type="ECO:0000256" key="1">
    <source>
        <dbReference type="SAM" id="Phobius"/>
    </source>
</evidence>
<sequence length="79" mass="8751">MPVRKPIPIILLCVFYDGTSITVCLLLLCPCKYDSCNSWHFDENGENGHYVADGDTGYYIDHSDGTSEQVFDGYATAPP</sequence>
<dbReference type="Proteomes" id="UP000265618">
    <property type="component" value="Unassembled WGS sequence"/>
</dbReference>
<gene>
    <name evidence="2" type="ORF">KIPB_009593</name>
</gene>
<feature type="transmembrane region" description="Helical" evidence="1">
    <location>
        <begin position="7"/>
        <end position="28"/>
    </location>
</feature>
<proteinExistence type="predicted"/>
<evidence type="ECO:0000313" key="2">
    <source>
        <dbReference type="EMBL" id="GCA63374.1"/>
    </source>
</evidence>
<accession>A0A391NNZ6</accession>
<reference evidence="2 3" key="1">
    <citation type="journal article" date="2018" name="PLoS ONE">
        <title>The draft genome of Kipferlia bialata reveals reductive genome evolution in fornicate parasites.</title>
        <authorList>
            <person name="Tanifuji G."/>
            <person name="Takabayashi S."/>
            <person name="Kume K."/>
            <person name="Takagi M."/>
            <person name="Nakayama T."/>
            <person name="Kamikawa R."/>
            <person name="Inagaki Y."/>
            <person name="Hashimoto T."/>
        </authorList>
    </citation>
    <scope>NUCLEOTIDE SEQUENCE [LARGE SCALE GENOMIC DNA]</scope>
    <source>
        <strain evidence="2">NY0173</strain>
    </source>
</reference>
<keyword evidence="1" id="KW-0472">Membrane</keyword>
<keyword evidence="3" id="KW-1185">Reference proteome</keyword>
<protein>
    <submittedName>
        <fullName evidence="2">Uncharacterized protein</fullName>
    </submittedName>
</protein>
<organism evidence="2 3">
    <name type="scientific">Kipferlia bialata</name>
    <dbReference type="NCBI Taxonomy" id="797122"/>
    <lineage>
        <taxon>Eukaryota</taxon>
        <taxon>Metamonada</taxon>
        <taxon>Carpediemonas-like organisms</taxon>
        <taxon>Kipferlia</taxon>
    </lineage>
</organism>
<name>A0A391NNZ6_9EUKA</name>
<evidence type="ECO:0000313" key="3">
    <source>
        <dbReference type="Proteomes" id="UP000265618"/>
    </source>
</evidence>
<comment type="caution">
    <text evidence="2">The sequence shown here is derived from an EMBL/GenBank/DDBJ whole genome shotgun (WGS) entry which is preliminary data.</text>
</comment>